<dbReference type="GO" id="GO:0070204">
    <property type="term" value="F:2-succinyl-5-enolpyruvyl-6-hydroxy-3-cyclohexene-1-carboxylic-acid synthase activity"/>
    <property type="evidence" value="ECO:0007669"/>
    <property type="project" value="UniProtKB-UniRule"/>
</dbReference>
<dbReference type="GO" id="GO:0030976">
    <property type="term" value="F:thiamine pyrophosphate binding"/>
    <property type="evidence" value="ECO:0007669"/>
    <property type="project" value="UniProtKB-UniRule"/>
</dbReference>
<dbReference type="UniPathway" id="UPA00079"/>
<comment type="cofactor">
    <cofactor evidence="6">
        <name>thiamine diphosphate</name>
        <dbReference type="ChEBI" id="CHEBI:58937"/>
    </cofactor>
    <text evidence="6">Binds 1 thiamine pyrophosphate per subunit.</text>
</comment>
<proteinExistence type="inferred from homology"/>
<dbReference type="Pfam" id="PF02776">
    <property type="entry name" value="TPP_enzyme_N"/>
    <property type="match status" value="1"/>
</dbReference>
<gene>
    <name evidence="6" type="primary">menD</name>
    <name evidence="8" type="ORF">EDD42_3020</name>
</gene>
<comment type="pathway">
    <text evidence="6">Quinol/quinone metabolism; menaquinone biosynthesis.</text>
</comment>
<dbReference type="GO" id="GO:0000287">
    <property type="term" value="F:magnesium ion binding"/>
    <property type="evidence" value="ECO:0007669"/>
    <property type="project" value="UniProtKB-UniRule"/>
</dbReference>
<dbReference type="Gene3D" id="3.40.50.1220">
    <property type="entry name" value="TPP-binding domain"/>
    <property type="match status" value="1"/>
</dbReference>
<dbReference type="InterPro" id="IPR029061">
    <property type="entry name" value="THDP-binding"/>
</dbReference>
<accession>A0A3N2C5Y7</accession>
<evidence type="ECO:0000259" key="7">
    <source>
        <dbReference type="Pfam" id="PF02776"/>
    </source>
</evidence>
<dbReference type="HAMAP" id="MF_01659">
    <property type="entry name" value="MenD"/>
    <property type="match status" value="1"/>
</dbReference>
<evidence type="ECO:0000313" key="9">
    <source>
        <dbReference type="Proteomes" id="UP000266915"/>
    </source>
</evidence>
<dbReference type="CDD" id="cd02009">
    <property type="entry name" value="TPP_SHCHC_synthase"/>
    <property type="match status" value="1"/>
</dbReference>
<dbReference type="InterPro" id="IPR004433">
    <property type="entry name" value="MenaQ_synth_MenD"/>
</dbReference>
<name>A0A3N2C5Y7_9MICO</name>
<organism evidence="8 9">
    <name type="scientific">Plantibacter flavus</name>
    <dbReference type="NCBI Taxonomy" id="150123"/>
    <lineage>
        <taxon>Bacteria</taxon>
        <taxon>Bacillati</taxon>
        <taxon>Actinomycetota</taxon>
        <taxon>Actinomycetes</taxon>
        <taxon>Micrococcales</taxon>
        <taxon>Microbacteriaceae</taxon>
        <taxon>Plantibacter</taxon>
    </lineage>
</organism>
<evidence type="ECO:0000256" key="3">
    <source>
        <dbReference type="ARBA" id="ARBA00022842"/>
    </source>
</evidence>
<dbReference type="PANTHER" id="PTHR42916:SF1">
    <property type="entry name" value="PROTEIN PHYLLO, CHLOROPLASTIC"/>
    <property type="match status" value="1"/>
</dbReference>
<dbReference type="EC" id="2.2.1.9" evidence="6"/>
<evidence type="ECO:0000256" key="6">
    <source>
        <dbReference type="HAMAP-Rule" id="MF_01659"/>
    </source>
</evidence>
<dbReference type="RefSeq" id="WP_085514032.1">
    <property type="nucleotide sequence ID" value="NZ_FXAP01000006.1"/>
</dbReference>
<dbReference type="InterPro" id="IPR012001">
    <property type="entry name" value="Thiamin_PyroP_enz_TPP-bd_dom"/>
</dbReference>
<reference evidence="8 9" key="1">
    <citation type="submission" date="2018-11" db="EMBL/GenBank/DDBJ databases">
        <title>Sequencing the genomes of 1000 actinobacteria strains.</title>
        <authorList>
            <person name="Klenk H.-P."/>
        </authorList>
    </citation>
    <scope>NUCLEOTIDE SEQUENCE [LARGE SCALE GENOMIC DNA]</scope>
    <source>
        <strain evidence="8 9">DSM 14012</strain>
    </source>
</reference>
<dbReference type="Proteomes" id="UP000266915">
    <property type="component" value="Unassembled WGS sequence"/>
</dbReference>
<comment type="catalytic activity">
    <reaction evidence="6">
        <text>isochorismate + 2-oxoglutarate + H(+) = 5-enolpyruvoyl-6-hydroxy-2-succinyl-cyclohex-3-ene-1-carboxylate + CO2</text>
        <dbReference type="Rhea" id="RHEA:25593"/>
        <dbReference type="ChEBI" id="CHEBI:15378"/>
        <dbReference type="ChEBI" id="CHEBI:16526"/>
        <dbReference type="ChEBI" id="CHEBI:16810"/>
        <dbReference type="ChEBI" id="CHEBI:29780"/>
        <dbReference type="ChEBI" id="CHEBI:58818"/>
        <dbReference type="EC" id="2.2.1.9"/>
    </reaction>
</comment>
<dbReference type="GO" id="GO:0009234">
    <property type="term" value="P:menaquinone biosynthetic process"/>
    <property type="evidence" value="ECO:0007669"/>
    <property type="project" value="UniProtKB-UniRule"/>
</dbReference>
<comment type="similarity">
    <text evidence="6">Belongs to the TPP enzyme family. MenD subfamily.</text>
</comment>
<dbReference type="GO" id="GO:0030145">
    <property type="term" value="F:manganese ion binding"/>
    <property type="evidence" value="ECO:0007669"/>
    <property type="project" value="UniProtKB-UniRule"/>
</dbReference>
<keyword evidence="3 6" id="KW-0460">Magnesium</keyword>
<keyword evidence="6" id="KW-0474">Menaquinone biosynthesis</keyword>
<protein>
    <recommendedName>
        <fullName evidence="6">2-succinyl-5-enolpyruvyl-6-hydroxy-3-cyclohexene-1-carboxylate synthase</fullName>
        <shortName evidence="6">SEPHCHC synthase</shortName>
        <ecNumber evidence="6">2.2.1.9</ecNumber>
    </recommendedName>
    <alternativeName>
        <fullName evidence="6">Menaquinone biosynthesis protein MenD</fullName>
    </alternativeName>
</protein>
<dbReference type="NCBIfam" id="TIGR00173">
    <property type="entry name" value="menD"/>
    <property type="match status" value="1"/>
</dbReference>
<keyword evidence="1 6" id="KW-0808">Transferase</keyword>
<comment type="caution">
    <text evidence="8">The sequence shown here is derived from an EMBL/GenBank/DDBJ whole genome shotgun (WGS) entry which is preliminary data.</text>
</comment>
<comment type="pathway">
    <text evidence="6">Quinol/quinone metabolism; 1,4-dihydroxy-2-naphthoate biosynthesis; 1,4-dihydroxy-2-naphthoate from chorismate: step 2/7.</text>
</comment>
<dbReference type="PIRSF" id="PIRSF004983">
    <property type="entry name" value="MenD"/>
    <property type="match status" value="1"/>
</dbReference>
<comment type="function">
    <text evidence="6">Catalyzes the thiamine diphosphate-dependent decarboxylation of 2-oxoglutarate and the subsequent addition of the resulting succinic semialdehyde-thiamine pyrophosphate anion to isochorismate to yield 2-succinyl-5-enolpyruvyl-6-hydroxy-3-cyclohexene-1-carboxylate (SEPHCHC).</text>
</comment>
<keyword evidence="5 6" id="KW-0464">Manganese</keyword>
<dbReference type="PANTHER" id="PTHR42916">
    <property type="entry name" value="2-SUCCINYL-5-ENOLPYRUVYL-6-HYDROXY-3-CYCLOHEXENE-1-CARBOXYLATE SYNTHASE"/>
    <property type="match status" value="1"/>
</dbReference>
<evidence type="ECO:0000256" key="4">
    <source>
        <dbReference type="ARBA" id="ARBA00023052"/>
    </source>
</evidence>
<comment type="subunit">
    <text evidence="6">Homodimer.</text>
</comment>
<sequence>MNPSAAPEPVGSAPSSSPASASAWALLDAFVDAGVSDVVVCPGSRSQALALAAAELAASGRITLHVRIDERVAGFLALGLGVETGRPAVVITTSGTATANLHPAVLEAHHSRVPLIVLTADRPAEAHGIRANQTTKQDDLYGFAARLAVVVEAPTGDAGEQDTARDLAQRAYRAATDVLDPGPVHLNLAFREPLSGSFAAVVAEAAPDAPVETDDTAHAPRYPGRPHLVLERGPRTLVVAGHQAGPAAEQLAADGGWPLIAEVSSGSRFGRNVIAAYRELLREDDYREAVERVVVFGHPTLSREVPLLLQQPQVETIVVAPAGAEVYNPGRRADRIVSSVAVEAGPADRAWLGAWVVGSRERVVDPSPAAPDLDGLHSTTPAERLASVRAELDAVRLPVTREVLVDAVWRATWPHDRLVVGASRLIRVADGLVPGRKISVHANRGLAGIDGTIATATGIALASQADGGPGVTRVLLGDLAFLHDVGALLLDDGVAPRLQVIVGNDGGGTIFDALEVAQSAPGALFDRVQYTPQHVRLESLATAYGWEYRSARTRTELDQAFTAPVTGPVLIEVPLPRA</sequence>
<dbReference type="Gene3D" id="3.40.50.970">
    <property type="match status" value="2"/>
</dbReference>
<dbReference type="AlphaFoldDB" id="A0A3N2C5Y7"/>
<keyword evidence="9" id="KW-1185">Reference proteome</keyword>
<dbReference type="UniPathway" id="UPA01057">
    <property type="reaction ID" value="UER00164"/>
</dbReference>
<keyword evidence="2 6" id="KW-0479">Metal-binding</keyword>
<evidence type="ECO:0000256" key="1">
    <source>
        <dbReference type="ARBA" id="ARBA00022679"/>
    </source>
</evidence>
<dbReference type="EMBL" id="RKHL01000001">
    <property type="protein sequence ID" value="ROR82919.1"/>
    <property type="molecule type" value="Genomic_DNA"/>
</dbReference>
<evidence type="ECO:0000256" key="5">
    <source>
        <dbReference type="ARBA" id="ARBA00023211"/>
    </source>
</evidence>
<evidence type="ECO:0000256" key="2">
    <source>
        <dbReference type="ARBA" id="ARBA00022723"/>
    </source>
</evidence>
<keyword evidence="4 6" id="KW-0786">Thiamine pyrophosphate</keyword>
<dbReference type="SUPFAM" id="SSF52518">
    <property type="entry name" value="Thiamin diphosphate-binding fold (THDP-binding)"/>
    <property type="match status" value="2"/>
</dbReference>
<comment type="cofactor">
    <cofactor evidence="6">
        <name>Mg(2+)</name>
        <dbReference type="ChEBI" id="CHEBI:18420"/>
    </cofactor>
    <cofactor evidence="6">
        <name>Mn(2+)</name>
        <dbReference type="ChEBI" id="CHEBI:29035"/>
    </cofactor>
</comment>
<dbReference type="CDD" id="cd07037">
    <property type="entry name" value="TPP_PYR_MenD"/>
    <property type="match status" value="1"/>
</dbReference>
<evidence type="ECO:0000313" key="8">
    <source>
        <dbReference type="EMBL" id="ROR82919.1"/>
    </source>
</evidence>
<feature type="domain" description="Thiamine pyrophosphate enzyme N-terminal TPP-binding" evidence="7">
    <location>
        <begin position="25"/>
        <end position="133"/>
    </location>
</feature>